<keyword evidence="1" id="KW-1133">Transmembrane helix</keyword>
<name>A0A562UY42_9ACTN</name>
<evidence type="ECO:0000313" key="3">
    <source>
        <dbReference type="Proteomes" id="UP000321617"/>
    </source>
</evidence>
<dbReference type="Proteomes" id="UP000321617">
    <property type="component" value="Unassembled WGS sequence"/>
</dbReference>
<dbReference type="OrthoDB" id="5146799at2"/>
<dbReference type="PANTHER" id="PTHR37305:SF1">
    <property type="entry name" value="MEMBRANE PROTEIN"/>
    <property type="match status" value="1"/>
</dbReference>
<dbReference type="PANTHER" id="PTHR37305">
    <property type="entry name" value="INTEGRAL MEMBRANE PROTEIN-RELATED"/>
    <property type="match status" value="1"/>
</dbReference>
<dbReference type="Pfam" id="PF12679">
    <property type="entry name" value="ABC2_membrane_2"/>
    <property type="match status" value="1"/>
</dbReference>
<dbReference type="GO" id="GO:0140359">
    <property type="term" value="F:ABC-type transporter activity"/>
    <property type="evidence" value="ECO:0007669"/>
    <property type="project" value="InterPro"/>
</dbReference>
<feature type="transmembrane region" description="Helical" evidence="1">
    <location>
        <begin position="20"/>
        <end position="42"/>
    </location>
</feature>
<reference evidence="2 3" key="1">
    <citation type="journal article" date="2013" name="Stand. Genomic Sci.">
        <title>Genomic Encyclopedia of Type Strains, Phase I: The one thousand microbial genomes (KMG-I) project.</title>
        <authorList>
            <person name="Kyrpides N.C."/>
            <person name="Woyke T."/>
            <person name="Eisen J.A."/>
            <person name="Garrity G."/>
            <person name="Lilburn T.G."/>
            <person name="Beck B.J."/>
            <person name="Whitman W.B."/>
            <person name="Hugenholtz P."/>
            <person name="Klenk H.P."/>
        </authorList>
    </citation>
    <scope>NUCLEOTIDE SEQUENCE [LARGE SCALE GENOMIC DNA]</scope>
    <source>
        <strain evidence="2 3">DSM 45044</strain>
    </source>
</reference>
<evidence type="ECO:0000256" key="1">
    <source>
        <dbReference type="SAM" id="Phobius"/>
    </source>
</evidence>
<gene>
    <name evidence="2" type="ORF">LX16_3970</name>
</gene>
<sequence length="237" mass="24756">MNSTIARLTATGLLRGWRGLLLALLPFVMLALALLVRMAFGIDPEITSGLLDTFNLDTVVPLIALIVGTGAIATEIDDGAIVYLLTKPVARGRIIVTKLLVAITVTLLFAAVPTLIAAIVVTGAAGTVTWAYTVAATVSGIVYCAVFLLLGVLSRRAVIIGLMYVMLWEMLVTGLVDGARALSIQHWGQSIAAELAPDAITASLSLPVATTLAVLVTGMAAWFATQRLRSLTLAGDS</sequence>
<dbReference type="AlphaFoldDB" id="A0A562UY42"/>
<feature type="transmembrane region" description="Helical" evidence="1">
    <location>
        <begin position="157"/>
        <end position="176"/>
    </location>
</feature>
<keyword evidence="1" id="KW-0472">Membrane</keyword>
<protein>
    <submittedName>
        <fullName evidence="2">ABC-2 type transport system permease protein</fullName>
    </submittedName>
</protein>
<keyword evidence="3" id="KW-1185">Reference proteome</keyword>
<feature type="transmembrane region" description="Helical" evidence="1">
    <location>
        <begin position="98"/>
        <end position="124"/>
    </location>
</feature>
<comment type="caution">
    <text evidence="2">The sequence shown here is derived from an EMBL/GenBank/DDBJ whole genome shotgun (WGS) entry which is preliminary data.</text>
</comment>
<dbReference type="GO" id="GO:0005886">
    <property type="term" value="C:plasma membrane"/>
    <property type="evidence" value="ECO:0007669"/>
    <property type="project" value="UniProtKB-SubCell"/>
</dbReference>
<accession>A0A562UY42</accession>
<evidence type="ECO:0000313" key="2">
    <source>
        <dbReference type="EMBL" id="TWJ10551.1"/>
    </source>
</evidence>
<feature type="transmembrane region" description="Helical" evidence="1">
    <location>
        <begin position="204"/>
        <end position="224"/>
    </location>
</feature>
<feature type="transmembrane region" description="Helical" evidence="1">
    <location>
        <begin position="62"/>
        <end position="86"/>
    </location>
</feature>
<keyword evidence="1" id="KW-0812">Transmembrane</keyword>
<dbReference type="EMBL" id="VLLL01000007">
    <property type="protein sequence ID" value="TWJ10551.1"/>
    <property type="molecule type" value="Genomic_DNA"/>
</dbReference>
<dbReference type="RefSeq" id="WP_147141186.1">
    <property type="nucleotide sequence ID" value="NZ_BAABIJ010000003.1"/>
</dbReference>
<feature type="transmembrane region" description="Helical" evidence="1">
    <location>
        <begin position="130"/>
        <end position="150"/>
    </location>
</feature>
<organism evidence="2 3">
    <name type="scientific">Stackebrandtia albiflava</name>
    <dbReference type="NCBI Taxonomy" id="406432"/>
    <lineage>
        <taxon>Bacteria</taxon>
        <taxon>Bacillati</taxon>
        <taxon>Actinomycetota</taxon>
        <taxon>Actinomycetes</taxon>
        <taxon>Glycomycetales</taxon>
        <taxon>Glycomycetaceae</taxon>
        <taxon>Stackebrandtia</taxon>
    </lineage>
</organism>
<proteinExistence type="predicted"/>